<gene>
    <name evidence="1" type="ORF">JCM14722_17260</name>
</gene>
<evidence type="ECO:0000313" key="1">
    <source>
        <dbReference type="EMBL" id="BDQ34184.1"/>
    </source>
</evidence>
<name>A0ABM8ARW7_9BACT</name>
<dbReference type="EMBL" id="AP026708">
    <property type="protein sequence ID" value="BDQ34184.1"/>
    <property type="molecule type" value="Genomic_DNA"/>
</dbReference>
<proteinExistence type="predicted"/>
<dbReference type="Proteomes" id="UP001061361">
    <property type="component" value="Chromosome"/>
</dbReference>
<evidence type="ECO:0000313" key="2">
    <source>
        <dbReference type="Proteomes" id="UP001061361"/>
    </source>
</evidence>
<keyword evidence="2" id="KW-1185">Reference proteome</keyword>
<sequence>MNTKNAANNHFRMPTSPNYELERYIAYIQLNVNRGGMSGWSVAAVDGAEKVFSTASAFQRARA</sequence>
<protein>
    <submittedName>
        <fullName evidence="1">Uncharacterized protein</fullName>
    </submittedName>
</protein>
<reference evidence="1" key="1">
    <citation type="submission" date="2022-08" db="EMBL/GenBank/DDBJ databases">
        <title>Genome Sequence of the sulphate-reducing bacterium, Pseudodesulfovibrio portus JCM14722.</title>
        <authorList>
            <person name="Kondo R."/>
            <person name="Kataoka T."/>
        </authorList>
    </citation>
    <scope>NUCLEOTIDE SEQUENCE</scope>
    <source>
        <strain evidence="1">JCM 14722</strain>
    </source>
</reference>
<accession>A0ABM8ARW7</accession>
<organism evidence="1 2">
    <name type="scientific">Pseudodesulfovibrio portus</name>
    <dbReference type="NCBI Taxonomy" id="231439"/>
    <lineage>
        <taxon>Bacteria</taxon>
        <taxon>Pseudomonadati</taxon>
        <taxon>Thermodesulfobacteriota</taxon>
        <taxon>Desulfovibrionia</taxon>
        <taxon>Desulfovibrionales</taxon>
        <taxon>Desulfovibrionaceae</taxon>
    </lineage>
</organism>